<name>A0A8S5R276_9CAUD</name>
<proteinExistence type="predicted"/>
<protein>
    <submittedName>
        <fullName evidence="1">Uncharacterized protein</fullName>
    </submittedName>
</protein>
<dbReference type="EMBL" id="BK015794">
    <property type="protein sequence ID" value="DAE25187.1"/>
    <property type="molecule type" value="Genomic_DNA"/>
</dbReference>
<accession>A0A8S5R276</accession>
<sequence>MTKNIWKKIFDGGILSSTELTPEEKKRLYVLFEGYGMPKSTCYNRFFNKGFCKWEIMGVSHIKDSFLVEEKSNTDNIPDGEEGSRGYGAVLALSSEYNDSKFYELVTNLKMGKVLCDRMSELGMSSQMTVRTRFKEDDWKPWELKGVKVIIEEFIKK</sequence>
<organism evidence="1">
    <name type="scientific">Siphoviridae sp. ctXX925</name>
    <dbReference type="NCBI Taxonomy" id="2826370"/>
    <lineage>
        <taxon>Viruses</taxon>
        <taxon>Duplodnaviria</taxon>
        <taxon>Heunggongvirae</taxon>
        <taxon>Uroviricota</taxon>
        <taxon>Caudoviricetes</taxon>
    </lineage>
</organism>
<reference evidence="1" key="1">
    <citation type="journal article" date="2021" name="Proc. Natl. Acad. Sci. U.S.A.">
        <title>A Catalog of Tens of Thousands of Viruses from Human Metagenomes Reveals Hidden Associations with Chronic Diseases.</title>
        <authorList>
            <person name="Tisza M.J."/>
            <person name="Buck C.B."/>
        </authorList>
    </citation>
    <scope>NUCLEOTIDE SEQUENCE</scope>
    <source>
        <strain evidence="1">CtXX925</strain>
    </source>
</reference>
<evidence type="ECO:0000313" key="1">
    <source>
        <dbReference type="EMBL" id="DAE25187.1"/>
    </source>
</evidence>